<comment type="caution">
    <text evidence="1">The sequence shown here is derived from an EMBL/GenBank/DDBJ whole genome shotgun (WGS) entry which is preliminary data.</text>
</comment>
<evidence type="ECO:0000313" key="1">
    <source>
        <dbReference type="EMBL" id="KYF48181.1"/>
    </source>
</evidence>
<dbReference type="Proteomes" id="UP000075604">
    <property type="component" value="Unassembled WGS sequence"/>
</dbReference>
<name>A0A150P0W0_SORCE</name>
<proteinExistence type="predicted"/>
<gene>
    <name evidence="1" type="ORF">BE04_41965</name>
</gene>
<accession>A0A150P0W0</accession>
<dbReference type="EMBL" id="JELX01004422">
    <property type="protein sequence ID" value="KYF48181.1"/>
    <property type="molecule type" value="Genomic_DNA"/>
</dbReference>
<dbReference type="PROSITE" id="PS51257">
    <property type="entry name" value="PROKAR_LIPOPROTEIN"/>
    <property type="match status" value="1"/>
</dbReference>
<evidence type="ECO:0000313" key="2">
    <source>
        <dbReference type="Proteomes" id="UP000075604"/>
    </source>
</evidence>
<protein>
    <submittedName>
        <fullName evidence="1">Uncharacterized protein</fullName>
    </submittedName>
</protein>
<organism evidence="1 2">
    <name type="scientific">Sorangium cellulosum</name>
    <name type="common">Polyangium cellulosum</name>
    <dbReference type="NCBI Taxonomy" id="56"/>
    <lineage>
        <taxon>Bacteria</taxon>
        <taxon>Pseudomonadati</taxon>
        <taxon>Myxococcota</taxon>
        <taxon>Polyangia</taxon>
        <taxon>Polyangiales</taxon>
        <taxon>Polyangiaceae</taxon>
        <taxon>Sorangium</taxon>
    </lineage>
</organism>
<reference evidence="1 2" key="1">
    <citation type="submission" date="2014-02" db="EMBL/GenBank/DDBJ databases">
        <title>The small core and large imbalanced accessory genome model reveals a collaborative survival strategy of Sorangium cellulosum strains in nature.</title>
        <authorList>
            <person name="Han K."/>
            <person name="Peng R."/>
            <person name="Blom J."/>
            <person name="Li Y.-Z."/>
        </authorList>
    </citation>
    <scope>NUCLEOTIDE SEQUENCE [LARGE SCALE GENOMIC DNA]</scope>
    <source>
        <strain evidence="1 2">So0157-18</strain>
    </source>
</reference>
<sequence>MYRISTADFAALALVFLVSCVTDQGEEEGPVGIAPNALEYLNALNPNALNPNALNPNALNPNALSLNALSPGALSPAALSAIQDPGAAGDLSRQLLSYVVGCALTPAQSFRFSWTDGAGTVRHEVYWGLIGLVPSWIDKPLGQTDQQWISACLASRTNWYGLSVTISSRASHPAIDKTDSPELASYTRMEGAFWGNLFAPTPYLNACYNAANRDHARSLARECAAGHLDASGAAQPCGMISIRGTCDSYCQQLNLRGMYYPSCVNHLTGSPDSTTRVITVFLP</sequence>
<dbReference type="AlphaFoldDB" id="A0A150P0W0"/>